<protein>
    <recommendedName>
        <fullName evidence="1">Methyltransferase FkbM domain-containing protein</fullName>
    </recommendedName>
</protein>
<sequence>MAKKVISFDRCNADSFFSLITDKGYYVDIGVREGVHDNKTFLLYNNGWSGICVDAHPDYANICKIARPTDTVLSMICGKDDKNCKFRYNWRGSFGSIYNEELDSKRKLYVIGGDGENCWYGEIDENKNYLGFKNSIEHSESQSLNTILDKYNTSNTKIDVLSIDVDGAEQEILKHFDIKKYNPSFVCIEIERALEYMGDFKEKEFIFNYMKEHDYIPLCTFNEDYIWCNSQENHKLGIDILKKFESKEFVVQNINTIHPCNYLHKNKLQLNEETIRKYIDYINSLY</sequence>
<feature type="domain" description="Methyltransferase FkbM" evidence="1">
    <location>
        <begin position="28"/>
        <end position="216"/>
    </location>
</feature>
<dbReference type="GO" id="GO:0006888">
    <property type="term" value="P:endoplasmic reticulum to Golgi vesicle-mediated transport"/>
    <property type="evidence" value="ECO:0007669"/>
    <property type="project" value="TreeGrafter"/>
</dbReference>
<dbReference type="Gene3D" id="3.40.50.150">
    <property type="entry name" value="Vaccinia Virus protein VP39"/>
    <property type="match status" value="1"/>
</dbReference>
<dbReference type="GO" id="GO:0005794">
    <property type="term" value="C:Golgi apparatus"/>
    <property type="evidence" value="ECO:0007669"/>
    <property type="project" value="TreeGrafter"/>
</dbReference>
<dbReference type="InterPro" id="IPR006342">
    <property type="entry name" value="FkbM_mtfrase"/>
</dbReference>
<proteinExistence type="predicted"/>
<evidence type="ECO:0000259" key="1">
    <source>
        <dbReference type="Pfam" id="PF05050"/>
    </source>
</evidence>
<dbReference type="AlphaFoldDB" id="A0A6C0FI82"/>
<dbReference type="SUPFAM" id="SSF53335">
    <property type="entry name" value="S-adenosyl-L-methionine-dependent methyltransferases"/>
    <property type="match status" value="1"/>
</dbReference>
<accession>A0A6C0FI82</accession>
<dbReference type="GO" id="GO:0031902">
    <property type="term" value="C:late endosome membrane"/>
    <property type="evidence" value="ECO:0007669"/>
    <property type="project" value="TreeGrafter"/>
</dbReference>
<dbReference type="GO" id="GO:0005789">
    <property type="term" value="C:endoplasmic reticulum membrane"/>
    <property type="evidence" value="ECO:0007669"/>
    <property type="project" value="TreeGrafter"/>
</dbReference>
<name>A0A6C0FI82_9ZZZZ</name>
<dbReference type="PANTHER" id="PTHR34009">
    <property type="entry name" value="PROTEIN STAR"/>
    <property type="match status" value="1"/>
</dbReference>
<evidence type="ECO:0000313" key="2">
    <source>
        <dbReference type="EMBL" id="QHT38535.1"/>
    </source>
</evidence>
<dbReference type="GO" id="GO:0016197">
    <property type="term" value="P:endosomal transport"/>
    <property type="evidence" value="ECO:0007669"/>
    <property type="project" value="TreeGrafter"/>
</dbReference>
<organism evidence="2">
    <name type="scientific">viral metagenome</name>
    <dbReference type="NCBI Taxonomy" id="1070528"/>
    <lineage>
        <taxon>unclassified sequences</taxon>
        <taxon>metagenomes</taxon>
        <taxon>organismal metagenomes</taxon>
    </lineage>
</organism>
<dbReference type="Pfam" id="PF05050">
    <property type="entry name" value="Methyltransf_21"/>
    <property type="match status" value="1"/>
</dbReference>
<dbReference type="GO" id="GO:0005886">
    <property type="term" value="C:plasma membrane"/>
    <property type="evidence" value="ECO:0007669"/>
    <property type="project" value="TreeGrafter"/>
</dbReference>
<reference evidence="2" key="1">
    <citation type="journal article" date="2020" name="Nature">
        <title>Giant virus diversity and host interactions through global metagenomics.</title>
        <authorList>
            <person name="Schulz F."/>
            <person name="Roux S."/>
            <person name="Paez-Espino D."/>
            <person name="Jungbluth S."/>
            <person name="Walsh D.A."/>
            <person name="Denef V.J."/>
            <person name="McMahon K.D."/>
            <person name="Konstantinidis K.T."/>
            <person name="Eloe-Fadrosh E.A."/>
            <person name="Kyrpides N.C."/>
            <person name="Woyke T."/>
        </authorList>
    </citation>
    <scope>NUCLEOTIDE SEQUENCE</scope>
    <source>
        <strain evidence="2">GVMAG-S-ERX556106-38</strain>
    </source>
</reference>
<dbReference type="InterPro" id="IPR029063">
    <property type="entry name" value="SAM-dependent_MTases_sf"/>
</dbReference>
<dbReference type="PANTHER" id="PTHR34009:SF2">
    <property type="entry name" value="PROTEIN STAR"/>
    <property type="match status" value="1"/>
</dbReference>
<dbReference type="EMBL" id="MN738832">
    <property type="protein sequence ID" value="QHT38535.1"/>
    <property type="molecule type" value="Genomic_DNA"/>
</dbReference>
<dbReference type="InterPro" id="IPR053202">
    <property type="entry name" value="EGF_Rcpt_Signaling_Reg"/>
</dbReference>